<dbReference type="EMBL" id="SMMG02000009">
    <property type="protein sequence ID" value="KAA3461300.1"/>
    <property type="molecule type" value="Genomic_DNA"/>
</dbReference>
<proteinExistence type="predicted"/>
<dbReference type="AlphaFoldDB" id="A0A5B6UTB4"/>
<protein>
    <submittedName>
        <fullName evidence="1">Retrovirus-related Pol polyprotein from transposon 17.6</fullName>
    </submittedName>
</protein>
<dbReference type="PANTHER" id="PTHR33067">
    <property type="entry name" value="RNA-DIRECTED DNA POLYMERASE-RELATED"/>
    <property type="match status" value="1"/>
</dbReference>
<keyword evidence="2" id="KW-1185">Reference proteome</keyword>
<accession>A0A5B6UTB4</accession>
<dbReference type="InterPro" id="IPR021109">
    <property type="entry name" value="Peptidase_aspartic_dom_sf"/>
</dbReference>
<evidence type="ECO:0000313" key="1">
    <source>
        <dbReference type="EMBL" id="KAA3461300.1"/>
    </source>
</evidence>
<dbReference type="Gene3D" id="2.40.70.10">
    <property type="entry name" value="Acid Proteases"/>
    <property type="match status" value="1"/>
</dbReference>
<reference evidence="2" key="1">
    <citation type="journal article" date="2019" name="Plant Biotechnol. J.">
        <title>Genome sequencing of the Australian wild diploid species Gossypium australe highlights disease resistance and delayed gland morphogenesis.</title>
        <authorList>
            <person name="Cai Y."/>
            <person name="Cai X."/>
            <person name="Wang Q."/>
            <person name="Wang P."/>
            <person name="Zhang Y."/>
            <person name="Cai C."/>
            <person name="Xu Y."/>
            <person name="Wang K."/>
            <person name="Zhou Z."/>
            <person name="Wang C."/>
            <person name="Geng S."/>
            <person name="Li B."/>
            <person name="Dong Q."/>
            <person name="Hou Y."/>
            <person name="Wang H."/>
            <person name="Ai P."/>
            <person name="Liu Z."/>
            <person name="Yi F."/>
            <person name="Sun M."/>
            <person name="An G."/>
            <person name="Cheng J."/>
            <person name="Zhang Y."/>
            <person name="Shi Q."/>
            <person name="Xie Y."/>
            <person name="Shi X."/>
            <person name="Chang Y."/>
            <person name="Huang F."/>
            <person name="Chen Y."/>
            <person name="Hong S."/>
            <person name="Mi L."/>
            <person name="Sun Q."/>
            <person name="Zhang L."/>
            <person name="Zhou B."/>
            <person name="Peng R."/>
            <person name="Zhang X."/>
            <person name="Liu F."/>
        </authorList>
    </citation>
    <scope>NUCLEOTIDE SEQUENCE [LARGE SCALE GENOMIC DNA]</scope>
    <source>
        <strain evidence="2">cv. PA1801</strain>
    </source>
</reference>
<dbReference type="PANTHER" id="PTHR33067:SF39">
    <property type="entry name" value="TRANSCRIPTION FACTOR INTERACTOR AND REGULATOR CCHC(ZN) FAMILY"/>
    <property type="match status" value="1"/>
</dbReference>
<dbReference type="Proteomes" id="UP000325315">
    <property type="component" value="Unassembled WGS sequence"/>
</dbReference>
<gene>
    <name evidence="1" type="ORF">EPI10_027877</name>
</gene>
<evidence type="ECO:0000313" key="2">
    <source>
        <dbReference type="Proteomes" id="UP000325315"/>
    </source>
</evidence>
<name>A0A5B6UTB4_9ROSI</name>
<dbReference type="OrthoDB" id="1937287at2759"/>
<comment type="caution">
    <text evidence="1">The sequence shown here is derived from an EMBL/GenBank/DDBJ whole genome shotgun (WGS) entry which is preliminary data.</text>
</comment>
<organism evidence="1 2">
    <name type="scientific">Gossypium australe</name>
    <dbReference type="NCBI Taxonomy" id="47621"/>
    <lineage>
        <taxon>Eukaryota</taxon>
        <taxon>Viridiplantae</taxon>
        <taxon>Streptophyta</taxon>
        <taxon>Embryophyta</taxon>
        <taxon>Tracheophyta</taxon>
        <taxon>Spermatophyta</taxon>
        <taxon>Magnoliopsida</taxon>
        <taxon>eudicotyledons</taxon>
        <taxon>Gunneridae</taxon>
        <taxon>Pentapetalae</taxon>
        <taxon>rosids</taxon>
        <taxon>malvids</taxon>
        <taxon>Malvales</taxon>
        <taxon>Malvaceae</taxon>
        <taxon>Malvoideae</taxon>
        <taxon>Gossypium</taxon>
    </lineage>
</organism>
<dbReference type="CDD" id="cd00303">
    <property type="entry name" value="retropepsin_like"/>
    <property type="match status" value="1"/>
</dbReference>
<sequence length="283" mass="32081">MLQLSHQVTLTLFPTYTIGTEINTKIEVDKDHSPTSIILHGVTIQTSLRITKELDQTTTTCIIDQINLKGSINEFKSHYKLNHLIAYMEKNDALIQSQVVTLKNLENHVGLLATELRNKPQGALSSDTKNPRNLGKNTTRLLLYEVVRLCNPMVVSINLIPKSIFKMLGIGEVRPMIVTLQLADRSLAYPKGKIEDVLVRVDNFIFPTDFIILDFEVYKEVLIILGKPFLANERTLIDVKKGKLTIRVQDDQVTFNVFKAMKFPDPTKECLAMKGLEILNFTE</sequence>